<evidence type="ECO:0000313" key="2">
    <source>
        <dbReference type="Proteomes" id="UP000050794"/>
    </source>
</evidence>
<name>A0A183UBH4_TOXCA</name>
<proteinExistence type="predicted"/>
<sequence>MEPELWDGKQLPITPSEMDQTTQIWIWRRLEQSCRSYFVDPGKNDVNRTGCVENGFLPPYFKPTKLSAEFSKSGTSGIRYFRDFQCSPSYFGDFELPPSYSGDFQCTTASPMESIGGKDFVGISCLLRHETLEMM</sequence>
<reference evidence="3" key="1">
    <citation type="submission" date="2016-06" db="UniProtKB">
        <authorList>
            <consortium name="WormBaseParasite"/>
        </authorList>
    </citation>
    <scope>IDENTIFICATION</scope>
</reference>
<dbReference type="Proteomes" id="UP000050794">
    <property type="component" value="Unassembled WGS sequence"/>
</dbReference>
<dbReference type="WBParaSite" id="TCNE_0000584401-mRNA-1">
    <property type="protein sequence ID" value="TCNE_0000584401-mRNA-1"/>
    <property type="gene ID" value="TCNE_0000584401"/>
</dbReference>
<gene>
    <name evidence="1" type="ORF">TCNE_LOCUS5844</name>
</gene>
<evidence type="ECO:0000313" key="3">
    <source>
        <dbReference type="WBParaSite" id="TCNE_0000584401-mRNA-1"/>
    </source>
</evidence>
<evidence type="ECO:0000313" key="1">
    <source>
        <dbReference type="EMBL" id="VDM37088.1"/>
    </source>
</evidence>
<protein>
    <submittedName>
        <fullName evidence="1 3">Uncharacterized protein</fullName>
    </submittedName>
</protein>
<organism evidence="2 3">
    <name type="scientific">Toxocara canis</name>
    <name type="common">Canine roundworm</name>
    <dbReference type="NCBI Taxonomy" id="6265"/>
    <lineage>
        <taxon>Eukaryota</taxon>
        <taxon>Metazoa</taxon>
        <taxon>Ecdysozoa</taxon>
        <taxon>Nematoda</taxon>
        <taxon>Chromadorea</taxon>
        <taxon>Rhabditida</taxon>
        <taxon>Spirurina</taxon>
        <taxon>Ascaridomorpha</taxon>
        <taxon>Ascaridoidea</taxon>
        <taxon>Toxocaridae</taxon>
        <taxon>Toxocara</taxon>
    </lineage>
</organism>
<reference evidence="1 2" key="2">
    <citation type="submission" date="2018-11" db="EMBL/GenBank/DDBJ databases">
        <authorList>
            <consortium name="Pathogen Informatics"/>
        </authorList>
    </citation>
    <scope>NUCLEOTIDE SEQUENCE [LARGE SCALE GENOMIC DNA]</scope>
</reference>
<accession>A0A183UBH4</accession>
<keyword evidence="2" id="KW-1185">Reference proteome</keyword>
<dbReference type="EMBL" id="UYWY01019401">
    <property type="protein sequence ID" value="VDM37088.1"/>
    <property type="molecule type" value="Genomic_DNA"/>
</dbReference>
<dbReference type="AlphaFoldDB" id="A0A183UBH4"/>